<evidence type="ECO:0000313" key="2">
    <source>
        <dbReference type="Proteomes" id="UP001596108"/>
    </source>
</evidence>
<comment type="caution">
    <text evidence="1">The sequence shown here is derived from an EMBL/GenBank/DDBJ whole genome shotgun (WGS) entry which is preliminary data.</text>
</comment>
<dbReference type="EMBL" id="JBHSNC010000031">
    <property type="protein sequence ID" value="MFC5529895.1"/>
    <property type="molecule type" value="Genomic_DNA"/>
</dbReference>
<organism evidence="1 2">
    <name type="scientific">Cohnella yongneupensis</name>
    <dbReference type="NCBI Taxonomy" id="425006"/>
    <lineage>
        <taxon>Bacteria</taxon>
        <taxon>Bacillati</taxon>
        <taxon>Bacillota</taxon>
        <taxon>Bacilli</taxon>
        <taxon>Bacillales</taxon>
        <taxon>Paenibacillaceae</taxon>
        <taxon>Cohnella</taxon>
    </lineage>
</organism>
<proteinExistence type="predicted"/>
<dbReference type="RefSeq" id="WP_378111819.1">
    <property type="nucleotide sequence ID" value="NZ_JBHSNC010000031.1"/>
</dbReference>
<sequence>MLRSRMLWLYRLRRLPVRFWRVFRSKQVPARDKLLFIVLVVLYWVLPDLLPFFPIDDLTITALAANWFVGRMEKRHGTLR</sequence>
<evidence type="ECO:0008006" key="3">
    <source>
        <dbReference type="Google" id="ProtNLM"/>
    </source>
</evidence>
<evidence type="ECO:0000313" key="1">
    <source>
        <dbReference type="EMBL" id="MFC5529895.1"/>
    </source>
</evidence>
<reference evidence="2" key="1">
    <citation type="journal article" date="2019" name="Int. J. Syst. Evol. Microbiol.">
        <title>The Global Catalogue of Microorganisms (GCM) 10K type strain sequencing project: providing services to taxonomists for standard genome sequencing and annotation.</title>
        <authorList>
            <consortium name="The Broad Institute Genomics Platform"/>
            <consortium name="The Broad Institute Genome Sequencing Center for Infectious Disease"/>
            <person name="Wu L."/>
            <person name="Ma J."/>
        </authorList>
    </citation>
    <scope>NUCLEOTIDE SEQUENCE [LARGE SCALE GENOMIC DNA]</scope>
    <source>
        <strain evidence="2">CGMCC 1.18578</strain>
    </source>
</reference>
<gene>
    <name evidence="1" type="ORF">ACFPQ4_10610</name>
</gene>
<name>A0ABW0QYF5_9BACL</name>
<accession>A0ABW0QYF5</accession>
<protein>
    <recommendedName>
        <fullName evidence="3">DUF1232 domain-containing protein</fullName>
    </recommendedName>
</protein>
<keyword evidence="2" id="KW-1185">Reference proteome</keyword>
<dbReference type="Proteomes" id="UP001596108">
    <property type="component" value="Unassembled WGS sequence"/>
</dbReference>